<keyword evidence="2" id="KW-0472">Membrane</keyword>
<comment type="caution">
    <text evidence="3">The sequence shown here is derived from an EMBL/GenBank/DDBJ whole genome shotgun (WGS) entry which is preliminary data.</text>
</comment>
<gene>
    <name evidence="3" type="ORF">EHS25_008569</name>
</gene>
<feature type="region of interest" description="Disordered" evidence="1">
    <location>
        <begin position="546"/>
        <end position="571"/>
    </location>
</feature>
<protein>
    <submittedName>
        <fullName evidence="3">Uncharacterized protein</fullName>
    </submittedName>
</protein>
<feature type="transmembrane region" description="Helical" evidence="2">
    <location>
        <begin position="293"/>
        <end position="313"/>
    </location>
</feature>
<dbReference type="Proteomes" id="UP000279259">
    <property type="component" value="Unassembled WGS sequence"/>
</dbReference>
<organism evidence="3 4">
    <name type="scientific">Saitozyma podzolica</name>
    <dbReference type="NCBI Taxonomy" id="1890683"/>
    <lineage>
        <taxon>Eukaryota</taxon>
        <taxon>Fungi</taxon>
        <taxon>Dikarya</taxon>
        <taxon>Basidiomycota</taxon>
        <taxon>Agaricomycotina</taxon>
        <taxon>Tremellomycetes</taxon>
        <taxon>Tremellales</taxon>
        <taxon>Trimorphomycetaceae</taxon>
        <taxon>Saitozyma</taxon>
    </lineage>
</organism>
<feature type="region of interest" description="Disordered" evidence="1">
    <location>
        <begin position="624"/>
        <end position="676"/>
    </location>
</feature>
<keyword evidence="2" id="KW-0812">Transmembrane</keyword>
<reference evidence="3 4" key="1">
    <citation type="submission" date="2018-11" db="EMBL/GenBank/DDBJ databases">
        <title>Genome sequence of Saitozyma podzolica DSM 27192.</title>
        <authorList>
            <person name="Aliyu H."/>
            <person name="Gorte O."/>
            <person name="Ochsenreither K."/>
        </authorList>
    </citation>
    <scope>NUCLEOTIDE SEQUENCE [LARGE SCALE GENOMIC DNA]</scope>
    <source>
        <strain evidence="3 4">DSM 27192</strain>
    </source>
</reference>
<accession>A0A427YM11</accession>
<name>A0A427YM11_9TREE</name>
<evidence type="ECO:0000313" key="4">
    <source>
        <dbReference type="Proteomes" id="UP000279259"/>
    </source>
</evidence>
<keyword evidence="2" id="KW-1133">Transmembrane helix</keyword>
<sequence length="763" mass="82377">MSLKITVPAWRPARQHVLDLPPLAELTALTSTSSSSTFTFPSLSSILTSSQYAALLASGNTPPQFVMDALNFTGGFPSSSDFWPSLAMLAGYTATIPLLFYRIADRRSRTWFLVRPALFLAMRLVTLSMRVYMSKASYSVQVLVSELTFVSLGLLLLAESLVALWSRSVDLSSLGLTTNTHKWTRVLTYLLRFLLVAACAMGISATSELPLSFDNSGNVGKSVYILRVGSYAVSAAIILALFVAILSSHFTLHVPLLRTTYLLAINFLLACVAGYRVAQTFSINADDAIRRPLWFWTFQMLVDFLAYLLFLLISIPEAFPSSSPIKSIASRSSISVSSIEHEKRVAGLTTKGSGHVDRFGRVVRFLPFTFPSISSTSNDHNNGNGNGNGNGDGFGTNGSGPSATGVLSATVQTHGPGRFTPAPTIGPLQRIWKRKASKLLRLKREEAINEAKAAQAREMGEDGIPRDSHEHEHEATGEEDITAHSSRAFHGAGGAYDPNDLRAIGSPVFVHDDDYDAHIPDGIDPYAASARLGQAIHTTHNTHTGHTGNGFGNSSSSHHHSRSITVPNFSRPGVTGLGVGVTSADATPLEEKRAMDMDVIRSMVLEASIPTPTLSFADLPSASIPHSPSGGSVSKSMSRVISHDSEKRFAREAAADDQALSPRSKPPSLHFSSHHDDLDVDVGVGVDQSRYNANAHANADIVDQGDYATVDPRTLGERLNVWADVERGRAHGEGEGEYEYESAYGYRRPSGAGSLNRMRTLSF</sequence>
<feature type="transmembrane region" description="Helical" evidence="2">
    <location>
        <begin position="186"/>
        <end position="204"/>
    </location>
</feature>
<feature type="compositionally biased region" description="Low complexity" evidence="1">
    <location>
        <begin position="627"/>
        <end position="638"/>
    </location>
</feature>
<feature type="region of interest" description="Disordered" evidence="1">
    <location>
        <begin position="453"/>
        <end position="482"/>
    </location>
</feature>
<feature type="transmembrane region" description="Helical" evidence="2">
    <location>
        <begin position="82"/>
        <end position="100"/>
    </location>
</feature>
<feature type="transmembrane region" description="Helical" evidence="2">
    <location>
        <begin position="112"/>
        <end position="132"/>
    </location>
</feature>
<feature type="transmembrane region" description="Helical" evidence="2">
    <location>
        <begin position="138"/>
        <end position="165"/>
    </location>
</feature>
<dbReference type="EMBL" id="RSCD01000006">
    <property type="protein sequence ID" value="RSH92154.1"/>
    <property type="molecule type" value="Genomic_DNA"/>
</dbReference>
<evidence type="ECO:0000256" key="2">
    <source>
        <dbReference type="SAM" id="Phobius"/>
    </source>
</evidence>
<feature type="compositionally biased region" description="Gly residues" evidence="1">
    <location>
        <begin position="384"/>
        <end position="398"/>
    </location>
</feature>
<evidence type="ECO:0000256" key="1">
    <source>
        <dbReference type="SAM" id="MobiDB-lite"/>
    </source>
</evidence>
<feature type="compositionally biased region" description="Low complexity" evidence="1">
    <location>
        <begin position="546"/>
        <end position="556"/>
    </location>
</feature>
<keyword evidence="4" id="KW-1185">Reference proteome</keyword>
<evidence type="ECO:0000313" key="3">
    <source>
        <dbReference type="EMBL" id="RSH92154.1"/>
    </source>
</evidence>
<dbReference type="OrthoDB" id="2562239at2759"/>
<dbReference type="AlphaFoldDB" id="A0A427YM11"/>
<feature type="compositionally biased region" description="Basic and acidic residues" evidence="1">
    <location>
        <begin position="641"/>
        <end position="654"/>
    </location>
</feature>
<proteinExistence type="predicted"/>
<feature type="region of interest" description="Disordered" evidence="1">
    <location>
        <begin position="376"/>
        <end position="404"/>
    </location>
</feature>
<feature type="transmembrane region" description="Helical" evidence="2">
    <location>
        <begin position="224"/>
        <end position="247"/>
    </location>
</feature>
<feature type="compositionally biased region" description="Basic and acidic residues" evidence="1">
    <location>
        <begin position="458"/>
        <end position="476"/>
    </location>
</feature>